<keyword evidence="7" id="KW-1185">Reference proteome</keyword>
<feature type="chain" id="PRO_5028519612" description="RxLR effector protein" evidence="5">
    <location>
        <begin position="23"/>
        <end position="143"/>
    </location>
</feature>
<name>A0A225WEL4_9STRA</name>
<comment type="caution">
    <text evidence="6">The sequence shown here is derived from an EMBL/GenBank/DDBJ whole genome shotgun (WGS) entry which is preliminary data.</text>
</comment>
<evidence type="ECO:0000313" key="7">
    <source>
        <dbReference type="Proteomes" id="UP000198211"/>
    </source>
</evidence>
<comment type="function">
    <text evidence="5">Effector that suppresses plant defense responses during pathogen infection.</text>
</comment>
<comment type="similarity">
    <text evidence="2 5">Belongs to the RxLR effector family.</text>
</comment>
<keyword evidence="3 5" id="KW-0964">Secreted</keyword>
<evidence type="ECO:0000256" key="5">
    <source>
        <dbReference type="RuleBase" id="RU367124"/>
    </source>
</evidence>
<evidence type="ECO:0000256" key="1">
    <source>
        <dbReference type="ARBA" id="ARBA00004613"/>
    </source>
</evidence>
<keyword evidence="4 5" id="KW-0732">Signal</keyword>
<dbReference type="InterPro" id="IPR031825">
    <property type="entry name" value="RXLR"/>
</dbReference>
<dbReference type="Proteomes" id="UP000198211">
    <property type="component" value="Unassembled WGS sequence"/>
</dbReference>
<gene>
    <name evidence="6" type="ORF">PHMEG_00011075</name>
</gene>
<comment type="subcellular location">
    <subcellularLocation>
        <location evidence="1 5">Secreted</location>
    </subcellularLocation>
</comment>
<comment type="domain">
    <text evidence="5">The RxLR-dEER motif acts to carry the protein into the host cell cytoplasm through binding to cell surface phosphatidylinositol-3-phosphate.</text>
</comment>
<dbReference type="OrthoDB" id="125999at2759"/>
<evidence type="ECO:0000256" key="2">
    <source>
        <dbReference type="ARBA" id="ARBA00010400"/>
    </source>
</evidence>
<proteinExistence type="inferred from homology"/>
<feature type="signal peptide" evidence="5">
    <location>
        <begin position="1"/>
        <end position="22"/>
    </location>
</feature>
<evidence type="ECO:0000313" key="6">
    <source>
        <dbReference type="EMBL" id="OWZ15310.1"/>
    </source>
</evidence>
<sequence length="143" mass="16432">MRFTYAILLAAVTTFLTTSSAATHSNNSRDLSTVSSDTTDIQALSGEKRLLRYVESDDLADEEKNEERAKSANLFSKEKLNLMIRAVNRANNGDEVGLASLYKRFPRWDRKGYNTYITISRIFCGTTITYDELRKKYNFWLHN</sequence>
<dbReference type="AlphaFoldDB" id="A0A225WEL4"/>
<accession>A0A225WEL4</accession>
<evidence type="ECO:0000256" key="4">
    <source>
        <dbReference type="ARBA" id="ARBA00022729"/>
    </source>
</evidence>
<dbReference type="Pfam" id="PF16810">
    <property type="entry name" value="RXLR"/>
    <property type="match status" value="1"/>
</dbReference>
<dbReference type="GO" id="GO:0005576">
    <property type="term" value="C:extracellular region"/>
    <property type="evidence" value="ECO:0007669"/>
    <property type="project" value="UniProtKB-SubCell"/>
</dbReference>
<evidence type="ECO:0000256" key="3">
    <source>
        <dbReference type="ARBA" id="ARBA00022525"/>
    </source>
</evidence>
<dbReference type="EMBL" id="NBNE01001152">
    <property type="protein sequence ID" value="OWZ15310.1"/>
    <property type="molecule type" value="Genomic_DNA"/>
</dbReference>
<organism evidence="6 7">
    <name type="scientific">Phytophthora megakarya</name>
    <dbReference type="NCBI Taxonomy" id="4795"/>
    <lineage>
        <taxon>Eukaryota</taxon>
        <taxon>Sar</taxon>
        <taxon>Stramenopiles</taxon>
        <taxon>Oomycota</taxon>
        <taxon>Peronosporomycetes</taxon>
        <taxon>Peronosporales</taxon>
        <taxon>Peronosporaceae</taxon>
        <taxon>Phytophthora</taxon>
    </lineage>
</organism>
<protein>
    <recommendedName>
        <fullName evidence="5">RxLR effector protein</fullName>
    </recommendedName>
</protein>
<reference evidence="7" key="1">
    <citation type="submission" date="2017-03" db="EMBL/GenBank/DDBJ databases">
        <title>Phytopthora megakarya and P. palmivora, two closely related causual agents of cacao black pod achieved similar genome size and gene model numbers by different mechanisms.</title>
        <authorList>
            <person name="Ali S."/>
            <person name="Shao J."/>
            <person name="Larry D.J."/>
            <person name="Kronmiller B."/>
            <person name="Shen D."/>
            <person name="Strem M.D."/>
            <person name="Melnick R.L."/>
            <person name="Guiltinan M.J."/>
            <person name="Tyler B.M."/>
            <person name="Meinhardt L.W."/>
            <person name="Bailey B.A."/>
        </authorList>
    </citation>
    <scope>NUCLEOTIDE SEQUENCE [LARGE SCALE GENOMIC DNA]</scope>
    <source>
        <strain evidence="7">zdho120</strain>
    </source>
</reference>